<evidence type="ECO:0000256" key="1">
    <source>
        <dbReference type="SAM" id="MobiDB-lite"/>
    </source>
</evidence>
<dbReference type="InterPro" id="IPR013783">
    <property type="entry name" value="Ig-like_fold"/>
</dbReference>
<organism evidence="3 4">
    <name type="scientific">Hypericibacter adhaerens</name>
    <dbReference type="NCBI Taxonomy" id="2602016"/>
    <lineage>
        <taxon>Bacteria</taxon>
        <taxon>Pseudomonadati</taxon>
        <taxon>Pseudomonadota</taxon>
        <taxon>Alphaproteobacteria</taxon>
        <taxon>Rhodospirillales</taxon>
        <taxon>Dongiaceae</taxon>
        <taxon>Hypericibacter</taxon>
    </lineage>
</organism>
<name>A0A5J6MTB8_9PROT</name>
<feature type="region of interest" description="Disordered" evidence="1">
    <location>
        <begin position="1"/>
        <end position="53"/>
    </location>
</feature>
<dbReference type="InterPro" id="IPR002909">
    <property type="entry name" value="IPT_dom"/>
</dbReference>
<evidence type="ECO:0000313" key="3">
    <source>
        <dbReference type="EMBL" id="QEX20564.1"/>
    </source>
</evidence>
<proteinExistence type="predicted"/>
<dbReference type="Gene3D" id="2.60.40.10">
    <property type="entry name" value="Immunoglobulins"/>
    <property type="match status" value="1"/>
</dbReference>
<sequence>MAKRISRTPRKAQALRTGRGAAKRKTGKATTGLKASPAPKRVAKPKPAARATRAEARFDLDKISPAIAKSPLKLRDWLTERLPWLIGPRITGFEPPKGQRGTILTIKGSHFAAARADNEVTIGGTAVPVLAASATELKALVTKEVDEGPIKIKVGTHTATSALDFGIAGYPGDSDDGPPVFAMGAGAGSAGDVNPIGTIRVLIVICQANDLAPANFSTVRTGLNTRWTNVQTFYTQASYGRTNVQFDIVSTPAQLDGSFADFVDLAGIANIIPGQLNRMAAIAAQHAQDEGFTLDNYQMLCSVMFTNGAFIRAWGGSDTSTFSYDDGKPTSDPSHIHIDISLSDKINLLWIQENANWGRFAHEFGHNIVSAPTETGDGTATLGEDVYGSDLVDPSAASAQDFEMMGNHDSHPIFTGFHLEKLGYYQAANIKTVQWDRNPHSEDVDLIAHGLAEDSDPNRVHILKIVVSDALSYFVEVRQRPGTTTQIFDDSIPLGAASNQGGIIVTRVIADEMNNNQQTRFITLMHDDRVLVAGETVEDPARALVITVLDDAVQARPLVCRVRVAWAQTIADDPNGSFDLKVTPWDSSWQSPDIWVDRDPFGSFDNPLDSEGRPTGNGDKPWVSHLNHFTARVHVSGAMGASNVKLTFYAVTPPGVGDNGNWAPIAVQTIASIPQNGFVDTFCNWVPVVGKHTCLKVYASQQLGEISGGNNGAQENVFDFQAAGSSPADPVFIKTAVRNPLDERRAVQLSVRGLPLGWAAQIPNAWVWLEGKAETEIDVMIWPIADVDLYKKGKSKEGRYPGTAPVRVAGFIPRSYSEEMHISHTVPGSRFYPIGGTFYRVHAVKKATIRFEVEQKSEKGDSVIFRGAVGPARPDQRILADVLLPDGKTHRTAETMTKAGGSFTARVSLLDDNDKLQPGSYQCQAFIFHADELADAASNILHVTR</sequence>
<keyword evidence="4" id="KW-1185">Reference proteome</keyword>
<dbReference type="SUPFAM" id="SSF81296">
    <property type="entry name" value="E set domains"/>
    <property type="match status" value="1"/>
</dbReference>
<gene>
    <name evidence="3" type="ORF">FRZ61_04810</name>
</gene>
<dbReference type="EMBL" id="CP042582">
    <property type="protein sequence ID" value="QEX20564.1"/>
    <property type="molecule type" value="Genomic_DNA"/>
</dbReference>
<evidence type="ECO:0000313" key="4">
    <source>
        <dbReference type="Proteomes" id="UP000325797"/>
    </source>
</evidence>
<feature type="domain" description="IPT/TIG" evidence="2">
    <location>
        <begin position="88"/>
        <end position="158"/>
    </location>
</feature>
<dbReference type="AlphaFoldDB" id="A0A5J6MTB8"/>
<dbReference type="KEGG" id="hadh:FRZ61_04810"/>
<dbReference type="Proteomes" id="UP000325797">
    <property type="component" value="Chromosome"/>
</dbReference>
<accession>A0A5J6MTB8</accession>
<feature type="compositionally biased region" description="Basic residues" evidence="1">
    <location>
        <begin position="1"/>
        <end position="10"/>
    </location>
</feature>
<evidence type="ECO:0000259" key="2">
    <source>
        <dbReference type="Pfam" id="PF01833"/>
    </source>
</evidence>
<dbReference type="InterPro" id="IPR014756">
    <property type="entry name" value="Ig_E-set"/>
</dbReference>
<feature type="compositionally biased region" description="Low complexity" evidence="1">
    <location>
        <begin position="34"/>
        <end position="51"/>
    </location>
</feature>
<dbReference type="Pfam" id="PF01833">
    <property type="entry name" value="TIG"/>
    <property type="match status" value="1"/>
</dbReference>
<dbReference type="RefSeq" id="WP_191909261.1">
    <property type="nucleotide sequence ID" value="NZ_CP042582.1"/>
</dbReference>
<protein>
    <recommendedName>
        <fullName evidence="2">IPT/TIG domain-containing protein</fullName>
    </recommendedName>
</protein>
<reference evidence="3 4" key="1">
    <citation type="submission" date="2019-08" db="EMBL/GenBank/DDBJ databases">
        <title>Hyperibacter terrae gen. nov., sp. nov. and Hyperibacter viscosus sp. nov., two new members in the family Rhodospirillaceae isolated from the rhizosphere of Hypericum perforatum.</title>
        <authorList>
            <person name="Noviana Z."/>
        </authorList>
    </citation>
    <scope>NUCLEOTIDE SEQUENCE [LARGE SCALE GENOMIC DNA]</scope>
    <source>
        <strain evidence="3 4">R5959</strain>
    </source>
</reference>
<dbReference type="CDD" id="cd00603">
    <property type="entry name" value="IPT_PCSR"/>
    <property type="match status" value="1"/>
</dbReference>